<gene>
    <name evidence="1" type="ORF">Pan14r_44090</name>
</gene>
<proteinExistence type="predicted"/>
<reference evidence="1 2" key="1">
    <citation type="submission" date="2019-02" db="EMBL/GenBank/DDBJ databases">
        <title>Deep-cultivation of Planctomycetes and their phenomic and genomic characterization uncovers novel biology.</title>
        <authorList>
            <person name="Wiegand S."/>
            <person name="Jogler M."/>
            <person name="Boedeker C."/>
            <person name="Pinto D."/>
            <person name="Vollmers J."/>
            <person name="Rivas-Marin E."/>
            <person name="Kohn T."/>
            <person name="Peeters S.H."/>
            <person name="Heuer A."/>
            <person name="Rast P."/>
            <person name="Oberbeckmann S."/>
            <person name="Bunk B."/>
            <person name="Jeske O."/>
            <person name="Meyerdierks A."/>
            <person name="Storesund J.E."/>
            <person name="Kallscheuer N."/>
            <person name="Luecker S."/>
            <person name="Lage O.M."/>
            <person name="Pohl T."/>
            <person name="Merkel B.J."/>
            <person name="Hornburger P."/>
            <person name="Mueller R.-W."/>
            <person name="Bruemmer F."/>
            <person name="Labrenz M."/>
            <person name="Spormann A.M."/>
            <person name="Op Den Camp H."/>
            <person name="Overmann J."/>
            <person name="Amann R."/>
            <person name="Jetten M.S.M."/>
            <person name="Mascher T."/>
            <person name="Medema M.H."/>
            <person name="Devos D.P."/>
            <person name="Kaster A.-K."/>
            <person name="Ovreas L."/>
            <person name="Rohde M."/>
            <person name="Galperin M.Y."/>
            <person name="Jogler C."/>
        </authorList>
    </citation>
    <scope>NUCLEOTIDE SEQUENCE [LARGE SCALE GENOMIC DNA]</scope>
    <source>
        <strain evidence="1 2">Pan14r</strain>
    </source>
</reference>
<name>A0A5C5YFQ5_9PLAN</name>
<dbReference type="RefSeq" id="WP_146440160.1">
    <property type="nucleotide sequence ID" value="NZ_SJPL01000001.1"/>
</dbReference>
<sequence length="253" mass="27727">MQDIFLHRLELAHSQGFSLLRHVPSTTVWRTLSYLKTLCDAERKRIFESCAAIACQNPQTEIENAPPHAVPVGSPADELPQTRLFREVFSEPRFSEFPDRFMRQFAGNPDALSQMVDESRIPAIIASKTPVIAKAGSIRKAIHARLSATFEVETSNLGGGVWLNAGRADDVSFQLCIDYGCMGPGFRYGVGFGPNAATSAHALRGTLEASYGFPSGVCDFPLSDELDELADTICKIILDLSQLHKEVLARTDA</sequence>
<dbReference type="AlphaFoldDB" id="A0A5C5YFQ5"/>
<evidence type="ECO:0000313" key="1">
    <source>
        <dbReference type="EMBL" id="TWT72092.1"/>
    </source>
</evidence>
<protein>
    <submittedName>
        <fullName evidence="1">Uncharacterized protein</fullName>
    </submittedName>
</protein>
<comment type="caution">
    <text evidence="1">The sequence shown here is derived from an EMBL/GenBank/DDBJ whole genome shotgun (WGS) entry which is preliminary data.</text>
</comment>
<organism evidence="1 2">
    <name type="scientific">Crateriforma conspicua</name>
    <dbReference type="NCBI Taxonomy" id="2527996"/>
    <lineage>
        <taxon>Bacteria</taxon>
        <taxon>Pseudomonadati</taxon>
        <taxon>Planctomycetota</taxon>
        <taxon>Planctomycetia</taxon>
        <taxon>Planctomycetales</taxon>
        <taxon>Planctomycetaceae</taxon>
        <taxon>Crateriforma</taxon>
    </lineage>
</organism>
<accession>A0A5C5YFQ5</accession>
<keyword evidence="2" id="KW-1185">Reference proteome</keyword>
<evidence type="ECO:0000313" key="2">
    <source>
        <dbReference type="Proteomes" id="UP000317238"/>
    </source>
</evidence>
<dbReference type="Proteomes" id="UP000317238">
    <property type="component" value="Unassembled WGS sequence"/>
</dbReference>
<dbReference type="EMBL" id="SJPL01000001">
    <property type="protein sequence ID" value="TWT72092.1"/>
    <property type="molecule type" value="Genomic_DNA"/>
</dbReference>
<dbReference type="OrthoDB" id="9982482at2"/>